<dbReference type="PRINTS" id="PR00773">
    <property type="entry name" value="GRPEPROTEIN"/>
</dbReference>
<dbReference type="InterPro" id="IPR013805">
    <property type="entry name" value="GrpE_CC"/>
</dbReference>
<dbReference type="InterPro" id="IPR009012">
    <property type="entry name" value="GrpE_head"/>
</dbReference>
<dbReference type="GO" id="GO:0006457">
    <property type="term" value="P:protein folding"/>
    <property type="evidence" value="ECO:0007669"/>
    <property type="project" value="InterPro"/>
</dbReference>
<dbReference type="GO" id="GO:0051082">
    <property type="term" value="F:unfolded protein binding"/>
    <property type="evidence" value="ECO:0007669"/>
    <property type="project" value="TreeGrafter"/>
</dbReference>
<reference evidence="7 8" key="1">
    <citation type="submission" date="2018-06" db="EMBL/GenBank/DDBJ databases">
        <title>Genomic Encyclopedia of Archaeal and Bacterial Type Strains, Phase II (KMG-II): from individual species to whole genera.</title>
        <authorList>
            <person name="Goeker M."/>
        </authorList>
    </citation>
    <scope>NUCLEOTIDE SEQUENCE [LARGE SCALE GENOMIC DNA]</scope>
    <source>
        <strain evidence="7 8">DSM 24525</strain>
    </source>
</reference>
<keyword evidence="3 4" id="KW-0143">Chaperone</keyword>
<evidence type="ECO:0000256" key="5">
    <source>
        <dbReference type="RuleBase" id="RU004478"/>
    </source>
</evidence>
<dbReference type="PANTHER" id="PTHR21237:SF23">
    <property type="entry name" value="GRPE PROTEIN HOMOLOG, MITOCHONDRIAL"/>
    <property type="match status" value="1"/>
</dbReference>
<dbReference type="GO" id="GO:0042803">
    <property type="term" value="F:protein homodimerization activity"/>
    <property type="evidence" value="ECO:0007669"/>
    <property type="project" value="InterPro"/>
</dbReference>
<organism evidence="7 8">
    <name type="scientific">Humitalea rosea</name>
    <dbReference type="NCBI Taxonomy" id="990373"/>
    <lineage>
        <taxon>Bacteria</taxon>
        <taxon>Pseudomonadati</taxon>
        <taxon>Pseudomonadota</taxon>
        <taxon>Alphaproteobacteria</taxon>
        <taxon>Acetobacterales</taxon>
        <taxon>Roseomonadaceae</taxon>
        <taxon>Humitalea</taxon>
    </lineage>
</organism>
<dbReference type="Pfam" id="PF01025">
    <property type="entry name" value="GrpE"/>
    <property type="match status" value="1"/>
</dbReference>
<dbReference type="Gene3D" id="3.90.20.20">
    <property type="match status" value="1"/>
</dbReference>
<sequence>MTHNESNPTHDQVPEGAASAEHTALIETPEQRIATLEAEVATMKDRWLRAEAETANVRARATKDIQDARAYAVQKFASDVAEAAENLARGLAALPAEAPGEPELLQKMRGGFSGIEKAFIAMLERHGVKREDATGKPFDPALHQAMAEQPAPPGVAPGTVIHAYSAAWSLHGRLLRPAMVVVAAQPGQ</sequence>
<evidence type="ECO:0000256" key="2">
    <source>
        <dbReference type="ARBA" id="ARBA00023016"/>
    </source>
</evidence>
<evidence type="ECO:0000256" key="4">
    <source>
        <dbReference type="HAMAP-Rule" id="MF_01151"/>
    </source>
</evidence>
<comment type="function">
    <text evidence="4">Participates actively in the response to hyperosmotic and heat shock by preventing the aggregation of stress-denatured proteins, in association with DnaK and GrpE. It is the nucleotide exchange factor for DnaK and may function as a thermosensor. Unfolded proteins bind initially to DnaJ; upon interaction with the DnaJ-bound protein, DnaK hydrolyzes its bound ATP, resulting in the formation of a stable complex. GrpE releases ADP from DnaK; ATP binding to DnaK triggers the release of the substrate protein, thus completing the reaction cycle. Several rounds of ATP-dependent interactions between DnaJ, DnaK and GrpE are required for fully efficient folding.</text>
</comment>
<evidence type="ECO:0000256" key="1">
    <source>
        <dbReference type="ARBA" id="ARBA00009054"/>
    </source>
</evidence>
<evidence type="ECO:0000313" key="8">
    <source>
        <dbReference type="Proteomes" id="UP000249688"/>
    </source>
</evidence>
<dbReference type="HAMAP" id="MF_01151">
    <property type="entry name" value="GrpE"/>
    <property type="match status" value="1"/>
</dbReference>
<dbReference type="Gene3D" id="2.30.22.10">
    <property type="entry name" value="Head domain of nucleotide exchange factor GrpE"/>
    <property type="match status" value="1"/>
</dbReference>
<evidence type="ECO:0000256" key="3">
    <source>
        <dbReference type="ARBA" id="ARBA00023186"/>
    </source>
</evidence>
<dbReference type="PANTHER" id="PTHR21237">
    <property type="entry name" value="GRPE PROTEIN"/>
    <property type="match status" value="1"/>
</dbReference>
<dbReference type="RefSeq" id="WP_111396546.1">
    <property type="nucleotide sequence ID" value="NZ_QKYU01000002.1"/>
</dbReference>
<evidence type="ECO:0000313" key="7">
    <source>
        <dbReference type="EMBL" id="PZW50391.1"/>
    </source>
</evidence>
<dbReference type="OrthoDB" id="9789811at2"/>
<feature type="compositionally biased region" description="Polar residues" evidence="6">
    <location>
        <begin position="1"/>
        <end position="10"/>
    </location>
</feature>
<dbReference type="Proteomes" id="UP000249688">
    <property type="component" value="Unassembled WGS sequence"/>
</dbReference>
<proteinExistence type="inferred from homology"/>
<dbReference type="EMBL" id="QKYU01000002">
    <property type="protein sequence ID" value="PZW50391.1"/>
    <property type="molecule type" value="Genomic_DNA"/>
</dbReference>
<protein>
    <recommendedName>
        <fullName evidence="4">Protein GrpE</fullName>
    </recommendedName>
    <alternativeName>
        <fullName evidence="4">HSP-70 cofactor</fullName>
    </alternativeName>
</protein>
<comment type="subunit">
    <text evidence="4">Homodimer.</text>
</comment>
<dbReference type="InterPro" id="IPR000740">
    <property type="entry name" value="GrpE"/>
</dbReference>
<name>A0A2W7IS09_9PROT</name>
<dbReference type="SUPFAM" id="SSF51064">
    <property type="entry name" value="Head domain of nucleotide exchange factor GrpE"/>
    <property type="match status" value="1"/>
</dbReference>
<keyword evidence="4" id="KW-0963">Cytoplasm</keyword>
<evidence type="ECO:0000256" key="6">
    <source>
        <dbReference type="SAM" id="MobiDB-lite"/>
    </source>
</evidence>
<dbReference type="SUPFAM" id="SSF58014">
    <property type="entry name" value="Coiled-coil domain of nucleotide exchange factor GrpE"/>
    <property type="match status" value="1"/>
</dbReference>
<comment type="similarity">
    <text evidence="1 4 5">Belongs to the GrpE family.</text>
</comment>
<dbReference type="GO" id="GO:0005737">
    <property type="term" value="C:cytoplasm"/>
    <property type="evidence" value="ECO:0007669"/>
    <property type="project" value="UniProtKB-SubCell"/>
</dbReference>
<comment type="subcellular location">
    <subcellularLocation>
        <location evidence="4">Cytoplasm</location>
    </subcellularLocation>
</comment>
<gene>
    <name evidence="4" type="primary">grpE</name>
    <name evidence="7" type="ORF">C8P66_10279</name>
</gene>
<dbReference type="AlphaFoldDB" id="A0A2W7IS09"/>
<dbReference type="GO" id="GO:0051087">
    <property type="term" value="F:protein-folding chaperone binding"/>
    <property type="evidence" value="ECO:0007669"/>
    <property type="project" value="InterPro"/>
</dbReference>
<comment type="caution">
    <text evidence="7">The sequence shown here is derived from an EMBL/GenBank/DDBJ whole genome shotgun (WGS) entry which is preliminary data.</text>
</comment>
<feature type="region of interest" description="Disordered" evidence="6">
    <location>
        <begin position="1"/>
        <end position="23"/>
    </location>
</feature>
<accession>A0A2W7IS09</accession>
<keyword evidence="8" id="KW-1185">Reference proteome</keyword>
<keyword evidence="2 4" id="KW-0346">Stress response</keyword>
<dbReference type="GO" id="GO:0000774">
    <property type="term" value="F:adenyl-nucleotide exchange factor activity"/>
    <property type="evidence" value="ECO:0007669"/>
    <property type="project" value="InterPro"/>
</dbReference>
<dbReference type="CDD" id="cd00446">
    <property type="entry name" value="GrpE"/>
    <property type="match status" value="1"/>
</dbReference>